<dbReference type="Proteomes" id="UP000183900">
    <property type="component" value="Unassembled WGS sequence"/>
</dbReference>
<reference evidence="2" key="1">
    <citation type="submission" date="2015-08" db="EMBL/GenBank/DDBJ databases">
        <authorList>
            <person name="Varghese N."/>
        </authorList>
    </citation>
    <scope>NUCLEOTIDE SEQUENCE [LARGE SCALE GENOMIC DNA]</scope>
    <source>
        <strain evidence="2">DSM 23407</strain>
    </source>
</reference>
<keyword evidence="2" id="KW-1185">Reference proteome</keyword>
<dbReference type="EMBL" id="CYHE01000014">
    <property type="protein sequence ID" value="CUA99704.1"/>
    <property type="molecule type" value="Genomic_DNA"/>
</dbReference>
<evidence type="ECO:0000313" key="2">
    <source>
        <dbReference type="Proteomes" id="UP000183900"/>
    </source>
</evidence>
<name>A0A0K6I9B3_9HYPH</name>
<dbReference type="SUPFAM" id="SSF117856">
    <property type="entry name" value="AF0104/ALDC/Ptd012-like"/>
    <property type="match status" value="2"/>
</dbReference>
<evidence type="ECO:0008006" key="3">
    <source>
        <dbReference type="Google" id="ProtNLM"/>
    </source>
</evidence>
<gene>
    <name evidence="1" type="ORF">Ga0061067_11458</name>
</gene>
<dbReference type="Gene3D" id="3.30.1330.80">
    <property type="entry name" value="Hypothetical protein, similar to alpha- acetolactate decarboxylase, domain 2"/>
    <property type="match status" value="2"/>
</dbReference>
<sequence>MRTGVAKPMRQIVHPGPVARERLAAVPCRVRPLRLTLEPAAGETVLAALARAFADAGYAAGYACLEDVAMARMNYVIPAASPDDSHAAWYSATHEGGPGSRISRAGLHLGQRDGAPFFHCHGIWTPAGRPEAMGHLLPFEAGLAGPVEVDVLAISGAHLVTRHDAETNFPLFAPEAAPPAPGEAARERAGSARGLLLTIRPNVDVCTMISEACEAAGFAAVSVHGIGSLVGADYEDGTSVSSYATEVLVRSGFWRRGEGTCLGIALVGLDGAISTGILRQGCNPVCVTFELLLTEVA</sequence>
<protein>
    <recommendedName>
        <fullName evidence="3">PPC domain-containing protein</fullName>
    </recommendedName>
</protein>
<evidence type="ECO:0000313" key="1">
    <source>
        <dbReference type="EMBL" id="CUA99704.1"/>
    </source>
</evidence>
<proteinExistence type="predicted"/>
<organism evidence="1 2">
    <name type="scientific">Pannonibacter indicus</name>
    <dbReference type="NCBI Taxonomy" id="466044"/>
    <lineage>
        <taxon>Bacteria</taxon>
        <taxon>Pseudomonadati</taxon>
        <taxon>Pseudomonadota</taxon>
        <taxon>Alphaproteobacteria</taxon>
        <taxon>Hyphomicrobiales</taxon>
        <taxon>Stappiaceae</taxon>
        <taxon>Pannonibacter</taxon>
    </lineage>
</organism>
<dbReference type="AlphaFoldDB" id="A0A0K6I9B3"/>
<accession>A0A0K6I9B3</accession>